<dbReference type="Pfam" id="PF16244">
    <property type="entry name" value="DUF4901"/>
    <property type="match status" value="2"/>
</dbReference>
<evidence type="ECO:0000313" key="4">
    <source>
        <dbReference type="EMBL" id="RCX19710.1"/>
    </source>
</evidence>
<keyword evidence="2" id="KW-0732">Signal</keyword>
<dbReference type="Proteomes" id="UP000253090">
    <property type="component" value="Unassembled WGS sequence"/>
</dbReference>
<evidence type="ECO:0000259" key="3">
    <source>
        <dbReference type="PROSITE" id="PS51272"/>
    </source>
</evidence>
<reference evidence="4 5" key="1">
    <citation type="submission" date="2018-07" db="EMBL/GenBank/DDBJ databases">
        <title>Genomic Encyclopedia of Type Strains, Phase III (KMG-III): the genomes of soil and plant-associated and newly described type strains.</title>
        <authorList>
            <person name="Whitman W."/>
        </authorList>
    </citation>
    <scope>NUCLEOTIDE SEQUENCE [LARGE SCALE GENOMIC DNA]</scope>
    <source>
        <strain evidence="4 5">CECT 8333</strain>
    </source>
</reference>
<feature type="chain" id="PRO_5017052039" evidence="2">
    <location>
        <begin position="37"/>
        <end position="813"/>
    </location>
</feature>
<feature type="signal peptide" evidence="2">
    <location>
        <begin position="1"/>
        <end position="36"/>
    </location>
</feature>
<comment type="caution">
    <text evidence="4">The sequence shown here is derived from an EMBL/GenBank/DDBJ whole genome shotgun (WGS) entry which is preliminary data.</text>
</comment>
<dbReference type="InterPro" id="IPR001119">
    <property type="entry name" value="SLH_dom"/>
</dbReference>
<dbReference type="InterPro" id="IPR032599">
    <property type="entry name" value="YcdB/YcdC_rep_domain"/>
</dbReference>
<keyword evidence="5" id="KW-1185">Reference proteome</keyword>
<dbReference type="PROSITE" id="PS51272">
    <property type="entry name" value="SLH"/>
    <property type="match status" value="2"/>
</dbReference>
<accession>A0A369BDS0</accession>
<name>A0A369BDS0_9BACL</name>
<feature type="domain" description="SLH" evidence="3">
    <location>
        <begin position="749"/>
        <end position="811"/>
    </location>
</feature>
<proteinExistence type="predicted"/>
<organism evidence="4 5">
    <name type="scientific">Fontibacillus phaseoli</name>
    <dbReference type="NCBI Taxonomy" id="1416533"/>
    <lineage>
        <taxon>Bacteria</taxon>
        <taxon>Bacillati</taxon>
        <taxon>Bacillota</taxon>
        <taxon>Bacilli</taxon>
        <taxon>Bacillales</taxon>
        <taxon>Paenibacillaceae</taxon>
        <taxon>Fontibacillus</taxon>
    </lineage>
</organism>
<feature type="region of interest" description="Disordered" evidence="1">
    <location>
        <begin position="39"/>
        <end position="59"/>
    </location>
</feature>
<gene>
    <name evidence="4" type="ORF">DFP94_104164</name>
</gene>
<dbReference type="AlphaFoldDB" id="A0A369BDS0"/>
<feature type="compositionally biased region" description="Low complexity" evidence="1">
    <location>
        <begin position="42"/>
        <end position="59"/>
    </location>
</feature>
<sequence>MNKKRARANRFKVMTKFASTGLVAISVLLPASLAGAETSKATESVSVESGTDSTSGSTSSYDLLPIETRLKIAAGEIPMPGSSAPDSSLAKFTKEQAVAKVKELLPELKDAVVQNVTLGITNVYPPPTNQMVWNIEWTYPAGSSGYSFSSQVDALTGDLINIYLSSAQEASNENYYPPKLTQDQALETAKSFIVKAAPTISLQDLKQEVISSWNPTEASLFGPIQYNFNFGVLKNGIPSPEYVSIMLNGNGNLISFTKSFERLNYPAKAAAISQTVAEQTFGSGLDVELRYVEIHKEDKASEYILAWSPSENGTYPIDATTGKRISYQGEDVTATPPVYSEVPATKKQFAPRTSKSELTADEAGKLVEHTFMIPKGRTLSSYPSLNSDYADPARKVWRLTWGDQQGKPYVPGFPFQSSAEVDALTGQILEFRMEEFADQGQEASVPPAGAVKLSQGAAKQKAIELVNALAPNASRNYKLVEQKDVNPDKTGYGFNFTRFVQDIPVNSGGISLSFDLYGNLEYYSFGRTPGLDKVTGPSIAKVAKEDALKTYRDLYVMKLQYISTGGHITDNKYIEQKTWLAYSPEAKDRDKPYQVLDAVSGQWVTVYDNIRYGNGNSTGSMPADLKGHWAELDLMTLVQYGVITPDESGNVKPNQDITVGEWLGMMAQAVTPYYKDYAGYYGMAEQKEIAGVSVDSLYYDAVSYAAERNWIDRDDVLKVDSKLTREQLAVSLASMVKYNKMAAFLTGDESLNQFGDKSSIVSKGEVALAMKLGLLQGQNGKFNPQGAVTKADAATVMMQLVKLQGKMDQGITQ</sequence>
<dbReference type="OrthoDB" id="2652191at2"/>
<evidence type="ECO:0000313" key="5">
    <source>
        <dbReference type="Proteomes" id="UP000253090"/>
    </source>
</evidence>
<protein>
    <submittedName>
        <fullName evidence="4">Peptidase YpeB-like protein</fullName>
    </submittedName>
</protein>
<evidence type="ECO:0000256" key="1">
    <source>
        <dbReference type="SAM" id="MobiDB-lite"/>
    </source>
</evidence>
<dbReference type="RefSeq" id="WP_114496962.1">
    <property type="nucleotide sequence ID" value="NZ_QPJW01000004.1"/>
</dbReference>
<dbReference type="EMBL" id="QPJW01000004">
    <property type="protein sequence ID" value="RCX19710.1"/>
    <property type="molecule type" value="Genomic_DNA"/>
</dbReference>
<evidence type="ECO:0000256" key="2">
    <source>
        <dbReference type="SAM" id="SignalP"/>
    </source>
</evidence>
<dbReference type="Pfam" id="PF00395">
    <property type="entry name" value="SLH"/>
    <property type="match status" value="2"/>
</dbReference>
<feature type="domain" description="SLH" evidence="3">
    <location>
        <begin position="617"/>
        <end position="680"/>
    </location>
</feature>